<feature type="compositionally biased region" description="Basic and acidic residues" evidence="1">
    <location>
        <begin position="619"/>
        <end position="634"/>
    </location>
</feature>
<feature type="region of interest" description="Disordered" evidence="1">
    <location>
        <begin position="76"/>
        <end position="114"/>
    </location>
</feature>
<evidence type="ECO:0000313" key="2">
    <source>
        <dbReference type="EMBL" id="KAI1616347.1"/>
    </source>
</evidence>
<feature type="compositionally biased region" description="Basic and acidic residues" evidence="1">
    <location>
        <begin position="501"/>
        <end position="516"/>
    </location>
</feature>
<feature type="region of interest" description="Disordered" evidence="1">
    <location>
        <begin position="126"/>
        <end position="149"/>
    </location>
</feature>
<protein>
    <submittedName>
        <fullName evidence="2">Uncharacterized protein</fullName>
    </submittedName>
</protein>
<proteinExistence type="predicted"/>
<feature type="compositionally biased region" description="Polar residues" evidence="1">
    <location>
        <begin position="458"/>
        <end position="472"/>
    </location>
</feature>
<evidence type="ECO:0000313" key="3">
    <source>
        <dbReference type="Proteomes" id="UP001203852"/>
    </source>
</evidence>
<dbReference type="Proteomes" id="UP001203852">
    <property type="component" value="Unassembled WGS sequence"/>
</dbReference>
<feature type="region of interest" description="Disordered" evidence="1">
    <location>
        <begin position="1072"/>
        <end position="1094"/>
    </location>
</feature>
<feature type="compositionally biased region" description="Basic and acidic residues" evidence="1">
    <location>
        <begin position="1072"/>
        <end position="1085"/>
    </location>
</feature>
<reference evidence="2" key="1">
    <citation type="journal article" date="2022" name="bioRxiv">
        <title>Deciphering the potential niche of two novel black yeast fungi from a biological soil crust based on their genomes, phenotypes, and melanin regulation.</title>
        <authorList>
            <consortium name="DOE Joint Genome Institute"/>
            <person name="Carr E.C."/>
            <person name="Barton Q."/>
            <person name="Grambo S."/>
            <person name="Sullivan M."/>
            <person name="Renfro C.M."/>
            <person name="Kuo A."/>
            <person name="Pangilinan J."/>
            <person name="Lipzen A."/>
            <person name="Keymanesh K."/>
            <person name="Savage E."/>
            <person name="Barry K."/>
            <person name="Grigoriev I.V."/>
            <person name="Riekhof W.R."/>
            <person name="Harris S.S."/>
        </authorList>
    </citation>
    <scope>NUCLEOTIDE SEQUENCE</scope>
    <source>
        <strain evidence="2">JF 03-4F</strain>
    </source>
</reference>
<feature type="region of interest" description="Disordered" evidence="1">
    <location>
        <begin position="458"/>
        <end position="661"/>
    </location>
</feature>
<feature type="compositionally biased region" description="Polar residues" evidence="1">
    <location>
        <begin position="76"/>
        <end position="105"/>
    </location>
</feature>
<feature type="region of interest" description="Disordered" evidence="1">
    <location>
        <begin position="215"/>
        <end position="263"/>
    </location>
</feature>
<sequence length="1191" mass="129800">MRTVTQLFSPLLCCFGVRTDDEDHAASNLGSLQKPTSVVSLALPASTVPHSLGHSDSTSADVDALRQIFRSSSSVRGYRTASRTTDSSIPQQSSFNADFNPQAKQSSHRKQSSRIEQLGNHIKQKLSESGLSKSSSKAHMASQDAPCEMPLQRQTLAPLGVEETMVGLSQRSTGLLELLMSRTGSEGGYDSDAKSISTAMLNSSDGTIRLSPQRAKALLQSSPEHASPRKELPEDEQTPQTSGETQPQTNTATPKSPSSSPGISLTKVLLAQQDESPTKVLLKLNKGVTNGTITIPKTPAVTETMNPMHRGSKAIHDSNGSPSRSEARLQHNCTEVTDVLKKLNNTVGAAKRQSLLSNTAETPRDSLVSTLDPSLIDFISKYGERSSIETRKSIRLKNVARTDNLNLPGRDGYTSGETSMLGKEDTSGKDVASLTGSEQSLHLYNMRISQRLASHSFNATSSRPNTSHTVTQHSHKSSIDARPTTSHTASSGKLPGAIAIEHNRLPSDPETRRLFENDENLVRPPSSWRSMTSSNMSESKRPKSSTSHGKASSFYWSDGETGHEALQPRKTSNPNSIAIGGRSESVNLLVGSPSSTMSQMSNAEESAWFGGKPSQQQRSSEDQGQHDGPKRDRSVSMPSRGLSDSEGLPYPSGKKPERSIGANETLSVISLDRLADARREKMTEISTQAVQDVRDERMSEIEPEKLGIPIRVGQEGGSHRLLFWSGSRQNSATSEIPPEAKQHTSENGGLSRQESISIGPLQESTTDLWRRTMKKAIRDPEEESLGGFLTAPRFDREGRRRSTRSSISTIGADKGETAHDATSPLPGSNITQQGPQEPLGVKSHLEVCFQRPAPLPNVSPRPSITMMPMKPDAAMAINEKKRKKSLRDIGRRFTASGDEERGSGATTPLRDLLGAWGRFPSHTRSERCGATGTRDGVTALDFAAAEPHVDTPSSLPLWSMSTTGLGFRSPGSWRVPSFGKKARIDKAKSRSMPFSRTWNQSLEFRAKKSRKGLVGRWKRIYRSSSSDLKAYVDHYGHRSSISVGASVEYPELEIIPGLGRLDVGDFSSWRYDTDGTDQQHHREEASQSPNGLQQTDTTLYAQPWTQMYNDCVGSLSGLRRDGDVRSMSADEETGLGEKDGLHSMISTELRNSTASFGVQLGKELEVVREGLMKRVEKTEVEKREIQAGLVL</sequence>
<feature type="region of interest" description="Disordered" evidence="1">
    <location>
        <begin position="403"/>
        <end position="434"/>
    </location>
</feature>
<feature type="region of interest" description="Disordered" evidence="1">
    <location>
        <begin position="727"/>
        <end position="767"/>
    </location>
</feature>
<feature type="compositionally biased region" description="Polar residues" evidence="1">
    <location>
        <begin position="592"/>
        <end position="604"/>
    </location>
</feature>
<feature type="region of interest" description="Disordered" evidence="1">
    <location>
        <begin position="796"/>
        <end position="825"/>
    </location>
</feature>
<dbReference type="AlphaFoldDB" id="A0AAN6E2W6"/>
<gene>
    <name evidence="2" type="ORF">EDD36DRAFT_133213</name>
</gene>
<name>A0AAN6E2W6_9EURO</name>
<keyword evidence="3" id="KW-1185">Reference proteome</keyword>
<evidence type="ECO:0000256" key="1">
    <source>
        <dbReference type="SAM" id="MobiDB-lite"/>
    </source>
</evidence>
<comment type="caution">
    <text evidence="2">The sequence shown here is derived from an EMBL/GenBank/DDBJ whole genome shotgun (WGS) entry which is preliminary data.</text>
</comment>
<dbReference type="EMBL" id="MU404351">
    <property type="protein sequence ID" value="KAI1616347.1"/>
    <property type="molecule type" value="Genomic_DNA"/>
</dbReference>
<feature type="compositionally biased region" description="Low complexity" evidence="1">
    <location>
        <begin position="127"/>
        <end position="137"/>
    </location>
</feature>
<feature type="compositionally biased region" description="Polar residues" evidence="1">
    <location>
        <begin position="745"/>
        <end position="767"/>
    </location>
</feature>
<accession>A0AAN6E2W6</accession>
<organism evidence="2 3">
    <name type="scientific">Exophiala viscosa</name>
    <dbReference type="NCBI Taxonomy" id="2486360"/>
    <lineage>
        <taxon>Eukaryota</taxon>
        <taxon>Fungi</taxon>
        <taxon>Dikarya</taxon>
        <taxon>Ascomycota</taxon>
        <taxon>Pezizomycotina</taxon>
        <taxon>Eurotiomycetes</taxon>
        <taxon>Chaetothyriomycetidae</taxon>
        <taxon>Chaetothyriales</taxon>
        <taxon>Herpotrichiellaceae</taxon>
        <taxon>Exophiala</taxon>
    </lineage>
</organism>
<feature type="compositionally biased region" description="Polar residues" evidence="1">
    <location>
        <begin position="238"/>
        <end position="263"/>
    </location>
</feature>
<feature type="compositionally biased region" description="Low complexity" evidence="1">
    <location>
        <begin position="526"/>
        <end position="537"/>
    </location>
</feature>